<dbReference type="InterPro" id="IPR037484">
    <property type="entry name" value="AmhX-like"/>
</dbReference>
<evidence type="ECO:0000259" key="1">
    <source>
        <dbReference type="Pfam" id="PF07687"/>
    </source>
</evidence>
<dbReference type="SUPFAM" id="SSF53187">
    <property type="entry name" value="Zn-dependent exopeptidases"/>
    <property type="match status" value="1"/>
</dbReference>
<dbReference type="InterPro" id="IPR017439">
    <property type="entry name" value="Amidohydrolase"/>
</dbReference>
<dbReference type="Gene3D" id="3.40.630.10">
    <property type="entry name" value="Zn peptidases"/>
    <property type="match status" value="1"/>
</dbReference>
<dbReference type="PIRSF" id="PIRSF005962">
    <property type="entry name" value="Pept_M20D_amidohydro"/>
    <property type="match status" value="1"/>
</dbReference>
<dbReference type="PANTHER" id="PTHR11014:SF122">
    <property type="entry name" value="AMIDOHYDROLASE AMHX"/>
    <property type="match status" value="1"/>
</dbReference>
<gene>
    <name evidence="2" type="ORF">WDJ61_16570</name>
</gene>
<dbReference type="NCBIfam" id="TIGR01891">
    <property type="entry name" value="amidohydrolases"/>
    <property type="match status" value="1"/>
</dbReference>
<protein>
    <submittedName>
        <fullName evidence="2">M20 peptidase aminoacylase family protein</fullName>
    </submittedName>
</protein>
<evidence type="ECO:0000313" key="2">
    <source>
        <dbReference type="EMBL" id="WXB92817.1"/>
    </source>
</evidence>
<name>A0ABZ2N548_9BACI</name>
<dbReference type="RefSeq" id="WP_338751710.1">
    <property type="nucleotide sequence ID" value="NZ_CP147404.1"/>
</dbReference>
<dbReference type="InterPro" id="IPR036264">
    <property type="entry name" value="Bact_exopeptidase_dim_dom"/>
</dbReference>
<dbReference type="Pfam" id="PF07687">
    <property type="entry name" value="M20_dimer"/>
    <property type="match status" value="1"/>
</dbReference>
<dbReference type="InterPro" id="IPR002933">
    <property type="entry name" value="Peptidase_M20"/>
</dbReference>
<proteinExistence type="predicted"/>
<dbReference type="Gene3D" id="3.30.70.360">
    <property type="match status" value="1"/>
</dbReference>
<dbReference type="SUPFAM" id="SSF55031">
    <property type="entry name" value="Bacterial exopeptidase dimerisation domain"/>
    <property type="match status" value="1"/>
</dbReference>
<accession>A0ABZ2N548</accession>
<dbReference type="Proteomes" id="UP001387364">
    <property type="component" value="Chromosome"/>
</dbReference>
<organism evidence="2 3">
    <name type="scientific">Bacillus kandeliae</name>
    <dbReference type="NCBI Taxonomy" id="3129297"/>
    <lineage>
        <taxon>Bacteria</taxon>
        <taxon>Bacillati</taxon>
        <taxon>Bacillota</taxon>
        <taxon>Bacilli</taxon>
        <taxon>Bacillales</taxon>
        <taxon>Bacillaceae</taxon>
        <taxon>Bacillus</taxon>
    </lineage>
</organism>
<keyword evidence="3" id="KW-1185">Reference proteome</keyword>
<dbReference type="EMBL" id="CP147404">
    <property type="protein sequence ID" value="WXB92817.1"/>
    <property type="molecule type" value="Genomic_DNA"/>
</dbReference>
<dbReference type="PANTHER" id="PTHR11014">
    <property type="entry name" value="PEPTIDASE M20 FAMILY MEMBER"/>
    <property type="match status" value="1"/>
</dbReference>
<dbReference type="InterPro" id="IPR011650">
    <property type="entry name" value="Peptidase_M20_dimer"/>
</dbReference>
<feature type="domain" description="Peptidase M20 dimerisation" evidence="1">
    <location>
        <begin position="175"/>
        <end position="264"/>
    </location>
</feature>
<dbReference type="Pfam" id="PF01546">
    <property type="entry name" value="Peptidase_M20"/>
    <property type="match status" value="1"/>
</dbReference>
<sequence>MSKTDTSLEGRLLDIFNHLHTHPEISWKETNTTACIADLLRSEGVSVFTFDDCTGLIAEIGSGKPVIAVRADIDALWQEVNGTYQANHSCGHDAHMTIVIGTILQLKEQITKGCVRFIFQPAEETGGGALKMVEKGVVDDVDYLFGIHLRPIEELPFGKISPSIHHGAVTFLQGKIEGPDAHGARPHQNTNAIDIISTLNEQIKLIQYSPFEAYSVKMTYVEAGGHNFNIIPGSAKFGMDLRAQKNAVLKDMQKKIEQKIEHICQLYDVKINYDWLDFTPGAEVSPEAEEWLRQGIIQTGGTDMLAEPLITPGSDDFHFYTIKRPSLKASMMGIGADLTPGLHHPHMTFDKRTLKIGVDALTNTVLLAIK</sequence>
<reference evidence="2 3" key="1">
    <citation type="submission" date="2024-02" db="EMBL/GenBank/DDBJ databases">
        <title>Seven novel Bacillus-like species.</title>
        <authorList>
            <person name="Liu G."/>
        </authorList>
    </citation>
    <scope>NUCLEOTIDE SEQUENCE [LARGE SCALE GENOMIC DNA]</scope>
    <source>
        <strain evidence="2 3">FJAT-52991</strain>
    </source>
</reference>
<dbReference type="CDD" id="cd08018">
    <property type="entry name" value="M20_Acy1_amhX-like"/>
    <property type="match status" value="1"/>
</dbReference>
<evidence type="ECO:0000313" key="3">
    <source>
        <dbReference type="Proteomes" id="UP001387364"/>
    </source>
</evidence>